<dbReference type="InterPro" id="IPR023406">
    <property type="entry name" value="Topo_IA_AS"/>
</dbReference>
<dbReference type="PROSITE" id="PS00396">
    <property type="entry name" value="TOPO_IA_1"/>
    <property type="match status" value="1"/>
</dbReference>
<dbReference type="Pfam" id="PF01131">
    <property type="entry name" value="Topoisom_bac"/>
    <property type="match status" value="1"/>
</dbReference>
<evidence type="ECO:0000256" key="2">
    <source>
        <dbReference type="ARBA" id="ARBA00009446"/>
    </source>
</evidence>
<feature type="active site" description="O-(5'-phospho-DNA)-tyrosine intermediate" evidence="10">
    <location>
        <position position="295"/>
    </location>
</feature>
<dbReference type="GO" id="GO:0003917">
    <property type="term" value="F:DNA topoisomerase type I (single strand cut, ATP-independent) activity"/>
    <property type="evidence" value="ECO:0007669"/>
    <property type="project" value="UniProtKB-UniRule"/>
</dbReference>
<name>A0A1G2EXH0_9BACT</name>
<dbReference type="PANTHER" id="PTHR42785:SF1">
    <property type="entry name" value="DNA TOPOISOMERASE"/>
    <property type="match status" value="1"/>
</dbReference>
<dbReference type="InterPro" id="IPR005733">
    <property type="entry name" value="TopoI_bac-type"/>
</dbReference>
<evidence type="ECO:0000256" key="1">
    <source>
        <dbReference type="ARBA" id="ARBA00000213"/>
    </source>
</evidence>
<dbReference type="PRINTS" id="PR00417">
    <property type="entry name" value="PRTPISMRASEI"/>
</dbReference>
<feature type="site" description="Interaction with DNA" evidence="10">
    <location>
        <position position="149"/>
    </location>
</feature>
<comment type="function">
    <text evidence="10">Releases the supercoiling and torsional tension of DNA, which is introduced during the DNA replication and transcription, by transiently cleaving and rejoining one strand of the DNA duplex. Introduces a single-strand break via transesterification at a target site in duplex DNA. The scissile phosphodiester is attacked by the catalytic tyrosine of the enzyme, resulting in the formation of a DNA-(5'-phosphotyrosyl)-enzyme intermediate and the expulsion of a 3'-OH DNA strand. The free DNA strand then undergoes passage around the unbroken strand, thus removing DNA supercoils. Finally, in the religation step, the DNA 3'-OH attacks the covalent intermediate to expel the active-site tyrosine and restore the DNA phosphodiester backbone.</text>
</comment>
<feature type="domain" description="Toprim" evidence="11">
    <location>
        <begin position="1"/>
        <end position="116"/>
    </location>
</feature>
<evidence type="ECO:0000256" key="9">
    <source>
        <dbReference type="ARBA" id="ARBA00023235"/>
    </source>
</evidence>
<feature type="site" description="Interaction with DNA" evidence="10">
    <location>
        <position position="484"/>
    </location>
</feature>
<dbReference type="InterPro" id="IPR013826">
    <property type="entry name" value="Topo_IA_cen_sub3"/>
</dbReference>
<evidence type="ECO:0000256" key="5">
    <source>
        <dbReference type="ARBA" id="ARBA00022833"/>
    </source>
</evidence>
<dbReference type="HAMAP" id="MF_00952">
    <property type="entry name" value="Topoisom_1_prok"/>
    <property type="match status" value="1"/>
</dbReference>
<protein>
    <recommendedName>
        <fullName evidence="10">DNA topoisomerase 1</fullName>
        <ecNumber evidence="10">5.6.2.1</ecNumber>
    </recommendedName>
    <alternativeName>
        <fullName evidence="10">DNA topoisomerase I</fullName>
    </alternativeName>
</protein>
<evidence type="ECO:0000256" key="7">
    <source>
        <dbReference type="ARBA" id="ARBA00023029"/>
    </source>
</evidence>
<keyword evidence="4" id="KW-0863">Zinc-finger</keyword>
<dbReference type="NCBIfam" id="TIGR01051">
    <property type="entry name" value="topA_bact"/>
    <property type="match status" value="1"/>
</dbReference>
<evidence type="ECO:0000313" key="13">
    <source>
        <dbReference type="EMBL" id="OGZ30202.1"/>
    </source>
</evidence>
<keyword evidence="5" id="KW-0862">Zinc</keyword>
<evidence type="ECO:0000256" key="4">
    <source>
        <dbReference type="ARBA" id="ARBA00022771"/>
    </source>
</evidence>
<feature type="region of interest" description="Interaction with DNA" evidence="10">
    <location>
        <begin position="169"/>
        <end position="174"/>
    </location>
</feature>
<sequence>MKLIIVESPTKAKTIGKFLGRDFKVESSFGHIRDLPAYELGVDVENNFEPHYVIPKKAKPAVKNLKEIAVKSSAVILATDEDREGEAIAWHITKALDIDKLKIKNPKLKTVERIVFHEITKRAIDEALKTPREINAHMVEAQQARRVLDRLVGYKLSPFLWKKVMRGLSAGRVQSVALRLIVEREVEIKAFKPIVFWTVEASFEPGFKAGLMSVNQKTPAEPGFTDKEEIDSITEDLKKAVFRVLSVEKKSRKRKPLPPFTTSTLQQDAYRRLGYSAKRTMLSAQRLYETGFITYMRTDSVNIAEDALNKAEEFIKSEYGQEFSAKKRFQTKSRLAQEAHEAIRPTNPELLPSDAEKSIKDKSQFKLYDLIWRRFAASQMADAVFDDTVIKIKAENKNSYELKSSGSVIIFEGFLKVYSSKTEDVILPDLKESAELILLGAESVERQTRGPARYSDATLVKELESLGIGRPSTYAPIISTIEDRGYVVRDERKSFQPTEVGSKVNEILVKNFSEIVDVGFTRKMEEELDEIAEGKKGTNEVLSEFYAPFIKNLDEKYESVAKEDLSEPTDRACPECSKPLVIRQGRFGRFIACSGFPECKFTEALPPPKIDMKCPFCKEGDVVVRQTRRKRTFYGCSKWPECNFATWSKPTGKLCIECGSPLVESPRGERCSNKTCVFRAKKSASKKSIDPEKKEE</sequence>
<dbReference type="SUPFAM" id="SSF56712">
    <property type="entry name" value="Prokaryotic type I DNA topoisomerase"/>
    <property type="match status" value="1"/>
</dbReference>
<dbReference type="Gene3D" id="2.70.20.10">
    <property type="entry name" value="Topoisomerase I, domain 3"/>
    <property type="match status" value="1"/>
</dbReference>
<dbReference type="PANTHER" id="PTHR42785">
    <property type="entry name" value="DNA TOPOISOMERASE, TYPE IA, CORE"/>
    <property type="match status" value="1"/>
</dbReference>
<keyword evidence="3" id="KW-0479">Metal-binding</keyword>
<evidence type="ECO:0000259" key="11">
    <source>
        <dbReference type="PROSITE" id="PS50880"/>
    </source>
</evidence>
<comment type="subunit">
    <text evidence="10">Monomer.</text>
</comment>
<comment type="caution">
    <text evidence="13">The sequence shown here is derived from an EMBL/GenBank/DDBJ whole genome shotgun (WGS) entry which is preliminary data.</text>
</comment>
<dbReference type="Pfam" id="PF01396">
    <property type="entry name" value="Zn_ribbon_Top1"/>
    <property type="match status" value="2"/>
</dbReference>
<dbReference type="Gene3D" id="1.10.460.10">
    <property type="entry name" value="Topoisomerase I, domain 2"/>
    <property type="match status" value="1"/>
</dbReference>
<keyword evidence="6" id="KW-0460">Magnesium</keyword>
<dbReference type="GO" id="GO:0006265">
    <property type="term" value="P:DNA topological change"/>
    <property type="evidence" value="ECO:0007669"/>
    <property type="project" value="UniProtKB-UniRule"/>
</dbReference>
<accession>A0A1G2EXH0</accession>
<dbReference type="GO" id="GO:0005694">
    <property type="term" value="C:chromosome"/>
    <property type="evidence" value="ECO:0007669"/>
    <property type="project" value="InterPro"/>
</dbReference>
<dbReference type="InterPro" id="IPR013497">
    <property type="entry name" value="Topo_IA_cen"/>
</dbReference>
<dbReference type="Pfam" id="PF01751">
    <property type="entry name" value="Toprim"/>
    <property type="match status" value="1"/>
</dbReference>
<dbReference type="InterPro" id="IPR006171">
    <property type="entry name" value="TOPRIM_dom"/>
</dbReference>
<dbReference type="EMBL" id="MHMR01000026">
    <property type="protein sequence ID" value="OGZ30202.1"/>
    <property type="molecule type" value="Genomic_DNA"/>
</dbReference>
<dbReference type="InterPro" id="IPR028612">
    <property type="entry name" value="Topoisom_1_IA"/>
</dbReference>
<reference evidence="13 14" key="1">
    <citation type="journal article" date="2016" name="Nat. Commun.">
        <title>Thousands of microbial genomes shed light on interconnected biogeochemical processes in an aquifer system.</title>
        <authorList>
            <person name="Anantharaman K."/>
            <person name="Brown C.T."/>
            <person name="Hug L.A."/>
            <person name="Sharon I."/>
            <person name="Castelle C.J."/>
            <person name="Probst A.J."/>
            <person name="Thomas B.C."/>
            <person name="Singh A."/>
            <person name="Wilkins M.J."/>
            <person name="Karaoz U."/>
            <person name="Brodie E.L."/>
            <person name="Williams K.H."/>
            <person name="Hubbard S.S."/>
            <person name="Banfield J.F."/>
        </authorList>
    </citation>
    <scope>NUCLEOTIDE SEQUENCE [LARGE SCALE GENOMIC DNA]</scope>
</reference>
<feature type="domain" description="Topo IA-type catalytic" evidence="12">
    <location>
        <begin position="135"/>
        <end position="553"/>
    </location>
</feature>
<dbReference type="SUPFAM" id="SSF57783">
    <property type="entry name" value="Zinc beta-ribbon"/>
    <property type="match status" value="1"/>
</dbReference>
<comment type="catalytic activity">
    <reaction evidence="1 10">
        <text>ATP-independent breakage of single-stranded DNA, followed by passage and rejoining.</text>
        <dbReference type="EC" id="5.6.2.1"/>
    </reaction>
</comment>
<dbReference type="InterPro" id="IPR013825">
    <property type="entry name" value="Topo_IA_cen_sub2"/>
</dbReference>
<dbReference type="InterPro" id="IPR013498">
    <property type="entry name" value="Topo_IA_Znf"/>
</dbReference>
<dbReference type="STRING" id="1801725.A3J00_00865"/>
<dbReference type="CDD" id="cd03363">
    <property type="entry name" value="TOPRIM_TopoIA_TopoI"/>
    <property type="match status" value="1"/>
</dbReference>
<keyword evidence="7 10" id="KW-0799">Topoisomerase</keyword>
<keyword evidence="8 10" id="KW-0238">DNA-binding</keyword>
<feature type="site" description="Interaction with DNA" evidence="10">
    <location>
        <position position="297"/>
    </location>
</feature>
<evidence type="ECO:0000313" key="14">
    <source>
        <dbReference type="Proteomes" id="UP000178428"/>
    </source>
</evidence>
<dbReference type="PROSITE" id="PS50880">
    <property type="entry name" value="TOPRIM"/>
    <property type="match status" value="1"/>
</dbReference>
<feature type="site" description="Interaction with DNA" evidence="10">
    <location>
        <position position="31"/>
    </location>
</feature>
<proteinExistence type="inferred from homology"/>
<dbReference type="Proteomes" id="UP000178428">
    <property type="component" value="Unassembled WGS sequence"/>
</dbReference>
<dbReference type="EC" id="5.6.2.1" evidence="10"/>
<dbReference type="InterPro" id="IPR013824">
    <property type="entry name" value="Topo_IA_cen_sub1"/>
</dbReference>
<dbReference type="GO" id="GO:0003677">
    <property type="term" value="F:DNA binding"/>
    <property type="evidence" value="ECO:0007669"/>
    <property type="project" value="UniProtKB-KW"/>
</dbReference>
<dbReference type="InterPro" id="IPR003601">
    <property type="entry name" value="Topo_IA_2"/>
</dbReference>
<dbReference type="SMART" id="SM00493">
    <property type="entry name" value="TOPRIM"/>
    <property type="match status" value="1"/>
</dbReference>
<keyword evidence="9 10" id="KW-0413">Isomerase</keyword>
<dbReference type="Gene3D" id="1.10.290.10">
    <property type="entry name" value="Topoisomerase I, domain 4"/>
    <property type="match status" value="1"/>
</dbReference>
<dbReference type="GO" id="GO:0008270">
    <property type="term" value="F:zinc ion binding"/>
    <property type="evidence" value="ECO:0007669"/>
    <property type="project" value="UniProtKB-KW"/>
</dbReference>
<feature type="site" description="Interaction with DNA" evidence="10">
    <location>
        <position position="145"/>
    </location>
</feature>
<dbReference type="AlphaFoldDB" id="A0A1G2EXH0"/>
<evidence type="ECO:0000259" key="12">
    <source>
        <dbReference type="PROSITE" id="PS52039"/>
    </source>
</evidence>
<comment type="similarity">
    <text evidence="2 10">Belongs to the type IA topoisomerase family.</text>
</comment>
<dbReference type="InterPro" id="IPR003602">
    <property type="entry name" value="Topo_IA_DNA-bd_dom"/>
</dbReference>
<dbReference type="PROSITE" id="PS52039">
    <property type="entry name" value="TOPO_IA_2"/>
    <property type="match status" value="1"/>
</dbReference>
<dbReference type="SMART" id="SM00436">
    <property type="entry name" value="TOP1Bc"/>
    <property type="match status" value="1"/>
</dbReference>
<evidence type="ECO:0000256" key="3">
    <source>
        <dbReference type="ARBA" id="ARBA00022723"/>
    </source>
</evidence>
<gene>
    <name evidence="10" type="primary">topA</name>
    <name evidence="13" type="ORF">A3J00_00865</name>
</gene>
<feature type="site" description="Interaction with DNA" evidence="10">
    <location>
        <position position="146"/>
    </location>
</feature>
<dbReference type="SMART" id="SM00437">
    <property type="entry name" value="TOP1Ac"/>
    <property type="match status" value="1"/>
</dbReference>
<dbReference type="Gene3D" id="3.30.65.10">
    <property type="entry name" value="Bacterial Topoisomerase I, domain 1"/>
    <property type="match status" value="2"/>
</dbReference>
<dbReference type="Gene3D" id="3.40.50.140">
    <property type="match status" value="1"/>
</dbReference>
<evidence type="ECO:0000256" key="10">
    <source>
        <dbReference type="HAMAP-Rule" id="MF_00952"/>
    </source>
</evidence>
<dbReference type="InterPro" id="IPR023405">
    <property type="entry name" value="Topo_IA_core_domain"/>
</dbReference>
<dbReference type="CDD" id="cd00186">
    <property type="entry name" value="TOP1Ac"/>
    <property type="match status" value="1"/>
</dbReference>
<evidence type="ECO:0000256" key="8">
    <source>
        <dbReference type="ARBA" id="ARBA00023125"/>
    </source>
</evidence>
<evidence type="ECO:0000256" key="6">
    <source>
        <dbReference type="ARBA" id="ARBA00022842"/>
    </source>
</evidence>
<feature type="site" description="Interaction with DNA" evidence="10">
    <location>
        <position position="154"/>
    </location>
</feature>
<feature type="site" description="Interaction with DNA" evidence="10">
    <location>
        <position position="161"/>
    </location>
</feature>
<dbReference type="InterPro" id="IPR000380">
    <property type="entry name" value="Topo_IA"/>
</dbReference>
<organism evidence="13 14">
    <name type="scientific">Candidatus Niyogibacteria bacterium RIFCSPLOWO2_02_FULL_45_13</name>
    <dbReference type="NCBI Taxonomy" id="1801725"/>
    <lineage>
        <taxon>Bacteria</taxon>
        <taxon>Candidatus Niyogiibacteriota</taxon>
    </lineage>
</organism>
<dbReference type="InterPro" id="IPR034149">
    <property type="entry name" value="TOPRIM_TopoI"/>
</dbReference>